<dbReference type="SUPFAM" id="SSF102588">
    <property type="entry name" value="LmbE-like"/>
    <property type="match status" value="1"/>
</dbReference>
<dbReference type="PANTHER" id="PTHR12993">
    <property type="entry name" value="N-ACETYLGLUCOSAMINYL-PHOSPHATIDYLINOSITOL DE-N-ACETYLASE-RELATED"/>
    <property type="match status" value="1"/>
</dbReference>
<dbReference type="PANTHER" id="PTHR12993:SF28">
    <property type="entry name" value="LMBE FAMILY PROTEIN"/>
    <property type="match status" value="1"/>
</dbReference>
<dbReference type="GO" id="GO:0016137">
    <property type="term" value="P:glycoside metabolic process"/>
    <property type="evidence" value="ECO:0007669"/>
    <property type="project" value="UniProtKB-ARBA"/>
</dbReference>
<dbReference type="OrthoDB" id="3514174at2"/>
<dbReference type="Proteomes" id="UP000181917">
    <property type="component" value="Unassembled WGS sequence"/>
</dbReference>
<proteinExistence type="predicted"/>
<dbReference type="GO" id="GO:0016811">
    <property type="term" value="F:hydrolase activity, acting on carbon-nitrogen (but not peptide) bonds, in linear amides"/>
    <property type="evidence" value="ECO:0007669"/>
    <property type="project" value="TreeGrafter"/>
</dbReference>
<keyword evidence="1" id="KW-0862">Zinc</keyword>
<evidence type="ECO:0000313" key="2">
    <source>
        <dbReference type="EMBL" id="SDQ99651.1"/>
    </source>
</evidence>
<dbReference type="KEGG" id="acry:AC20117_00385"/>
<name>A0A1H1FFE0_9MICC</name>
<dbReference type="InterPro" id="IPR024078">
    <property type="entry name" value="LmbE-like_dom_sf"/>
</dbReference>
<dbReference type="EMBL" id="FNKH01000002">
    <property type="protein sequence ID" value="SDQ99651.1"/>
    <property type="molecule type" value="Genomic_DNA"/>
</dbReference>
<dbReference type="AlphaFoldDB" id="A0A1H1FFE0"/>
<dbReference type="RefSeq" id="WP_074701542.1">
    <property type="nucleotide sequence ID" value="NZ_CP018863.1"/>
</dbReference>
<sequence>MPALPTEAEGPVTAPERVLVFAAHPDDLDFGAAGTIARWTAAGTQVSYCIMTDGDAGGFDEAHRPEIVAMRAAEQAEAARICGVSDLHFLHQRDGFLEPSYEVVGMVVELMRKIRPDIVLAMHPERAWDRIQKSHPDHLACGEAVTRAVYPAVENPFAYPELAEAGLPAYKVPYLWFFGGPAERENHFVDITEFVDTKVEAIRIHASQHPDVERMDARVRSMLRTNARRGGLEEGRSAEAFHVVGINTPATIAGF</sequence>
<dbReference type="STRING" id="37928.SAMN04489742_3421"/>
<organism evidence="2 3">
    <name type="scientific">Crystallibacter crystallopoietes</name>
    <dbReference type="NCBI Taxonomy" id="37928"/>
    <lineage>
        <taxon>Bacteria</taxon>
        <taxon>Bacillati</taxon>
        <taxon>Actinomycetota</taxon>
        <taxon>Actinomycetes</taxon>
        <taxon>Micrococcales</taxon>
        <taxon>Micrococcaceae</taxon>
        <taxon>Crystallibacter</taxon>
    </lineage>
</organism>
<dbReference type="InterPro" id="IPR003737">
    <property type="entry name" value="GlcNAc_PI_deacetylase-related"/>
</dbReference>
<reference evidence="2 3" key="1">
    <citation type="submission" date="2016-10" db="EMBL/GenBank/DDBJ databases">
        <authorList>
            <person name="de Groot N.N."/>
        </authorList>
    </citation>
    <scope>NUCLEOTIDE SEQUENCE [LARGE SCALE GENOMIC DNA]</scope>
    <source>
        <strain evidence="2 3">DSM 20117</strain>
    </source>
</reference>
<dbReference type="Gene3D" id="3.40.50.10320">
    <property type="entry name" value="LmbE-like"/>
    <property type="match status" value="1"/>
</dbReference>
<evidence type="ECO:0000256" key="1">
    <source>
        <dbReference type="ARBA" id="ARBA00022833"/>
    </source>
</evidence>
<gene>
    <name evidence="2" type="ORF">SAMN04489742_3421</name>
</gene>
<dbReference type="Pfam" id="PF02585">
    <property type="entry name" value="PIG-L"/>
    <property type="match status" value="1"/>
</dbReference>
<accession>A0A1H1FFE0</accession>
<protein>
    <submittedName>
        <fullName evidence="2">N-acetylglucosaminyl deacetylase, LmbE family</fullName>
    </submittedName>
</protein>
<keyword evidence="3" id="KW-1185">Reference proteome</keyword>
<evidence type="ECO:0000313" key="3">
    <source>
        <dbReference type="Proteomes" id="UP000181917"/>
    </source>
</evidence>